<keyword evidence="3 7" id="KW-0732">Signal</keyword>
<dbReference type="PANTHER" id="PTHR21229">
    <property type="entry name" value="LUNG SEVEN TRANSMEMBRANE RECEPTOR"/>
    <property type="match status" value="1"/>
</dbReference>
<dbReference type="Pfam" id="PF06814">
    <property type="entry name" value="GOST_TM"/>
    <property type="match status" value="1"/>
</dbReference>
<evidence type="ECO:0000259" key="8">
    <source>
        <dbReference type="Pfam" id="PF06814"/>
    </source>
</evidence>
<feature type="transmembrane region" description="Helical" evidence="6">
    <location>
        <begin position="339"/>
        <end position="355"/>
    </location>
</feature>
<feature type="domain" description="GOST seven transmembrane" evidence="8">
    <location>
        <begin position="258"/>
        <end position="503"/>
    </location>
</feature>
<feature type="transmembrane region" description="Helical" evidence="6">
    <location>
        <begin position="260"/>
        <end position="279"/>
    </location>
</feature>
<dbReference type="OMA" id="LWVDTAF"/>
<evidence type="ECO:0000313" key="9">
    <source>
        <dbReference type="EnsemblMetazoa" id="tetur02g03860.1"/>
    </source>
</evidence>
<dbReference type="AlphaFoldDB" id="T1JVA1"/>
<reference evidence="9" key="2">
    <citation type="submission" date="2015-06" db="UniProtKB">
        <authorList>
            <consortium name="EnsemblMetazoa"/>
        </authorList>
    </citation>
    <scope>IDENTIFICATION</scope>
</reference>
<dbReference type="KEGG" id="tut:107370850"/>
<dbReference type="STRING" id="32264.T1JVA1"/>
<keyword evidence="5 6" id="KW-0472">Membrane</keyword>
<reference evidence="10" key="1">
    <citation type="submission" date="2011-08" db="EMBL/GenBank/DDBJ databases">
        <authorList>
            <person name="Rombauts S."/>
        </authorList>
    </citation>
    <scope>NUCLEOTIDE SEQUENCE</scope>
    <source>
        <strain evidence="10">London</strain>
    </source>
</reference>
<gene>
    <name evidence="9" type="primary">107370850</name>
</gene>
<evidence type="ECO:0000256" key="4">
    <source>
        <dbReference type="ARBA" id="ARBA00022989"/>
    </source>
</evidence>
<dbReference type="EMBL" id="CAEY01000792">
    <property type="status" value="NOT_ANNOTATED_CDS"/>
    <property type="molecule type" value="Genomic_DNA"/>
</dbReference>
<dbReference type="OrthoDB" id="19932at2759"/>
<name>T1JVA1_TETUR</name>
<feature type="transmembrane region" description="Helical" evidence="6">
    <location>
        <begin position="439"/>
        <end position="459"/>
    </location>
</feature>
<feature type="chain" id="PRO_5004590844" description="GOST seven transmembrane domain-containing protein" evidence="7">
    <location>
        <begin position="24"/>
        <end position="600"/>
    </location>
</feature>
<dbReference type="GO" id="GO:0005829">
    <property type="term" value="C:cytosol"/>
    <property type="evidence" value="ECO:0007669"/>
    <property type="project" value="GOC"/>
</dbReference>
<comment type="subcellular location">
    <subcellularLocation>
        <location evidence="1">Membrane</location>
        <topology evidence="1">Multi-pass membrane protein</topology>
    </subcellularLocation>
</comment>
<proteinExistence type="predicted"/>
<dbReference type="EnsemblMetazoa" id="tetur02g03860.1">
    <property type="protein sequence ID" value="tetur02g03860.1"/>
    <property type="gene ID" value="tetur02g03860"/>
</dbReference>
<dbReference type="eggNOG" id="KOG2568">
    <property type="taxonomic scope" value="Eukaryota"/>
</dbReference>
<evidence type="ECO:0000256" key="3">
    <source>
        <dbReference type="ARBA" id="ARBA00022729"/>
    </source>
</evidence>
<sequence length="600" mass="68243">MDIFKLLSFSSIFFITFLNQVDSFPDPGKWSFSVSKQKCHYFNVHKVLYKDSKVSVKVHCDPGPGSPKDMKIKVGYVIRESPCFEEYVGPQLMSIDFIASFYHCPVDLYAAFGYTSINYLKTEEKVVTCDHLIDESLKTIKGEFTTSPIDIYAGSNCSRPPQICETSPSSTFFYRELTPSDNDFDASISKRSVDSTNQLKHLVKRSPSKLDGSISIPYDGVYLLIVYMSALEPGDTFNAIVDLEMKGESGYLSADEWPLLPFYGVMSIVYLFYAIGWLVASAMQWRDLLRIQFWIGGVIFLGMLEKAVFYAEYQSINSTGQSVKSAILLAELVSCLKRTLARMLVIIVSLGFGIVKPRLGPMLHRVVCVGGLFFTMSALEALLRVYRPKNDPTNQTLMAGIPLAVLDSIICWWIFSSLVQTMRTLRLRRNLVKLNSYRIFTNALIFAVLSSIVFMIWVIHYHKFTKCITDWKKLWFDVAYWDVLFSNVLLVIMILWRPTNNNQRYAFTPLLDASDDEDDLSDQVVMNETFDGVKMRQQSSGSSSNQQQKTKDAILSREAEEDLKWIEENIPSSLVDAALPALIDSDEEIMSTKFERSKME</sequence>
<evidence type="ECO:0000313" key="10">
    <source>
        <dbReference type="Proteomes" id="UP000015104"/>
    </source>
</evidence>
<dbReference type="Proteomes" id="UP000015104">
    <property type="component" value="Unassembled WGS sequence"/>
</dbReference>
<accession>T1JVA1</accession>
<dbReference type="HOGENOM" id="CLU_027525_0_0_1"/>
<feature type="transmembrane region" description="Helical" evidence="6">
    <location>
        <begin position="398"/>
        <end position="419"/>
    </location>
</feature>
<feature type="transmembrane region" description="Helical" evidence="6">
    <location>
        <begin position="479"/>
        <end position="496"/>
    </location>
</feature>
<evidence type="ECO:0000256" key="1">
    <source>
        <dbReference type="ARBA" id="ARBA00004141"/>
    </source>
</evidence>
<dbReference type="InterPro" id="IPR053937">
    <property type="entry name" value="GOST_TM"/>
</dbReference>
<keyword evidence="10" id="KW-1185">Reference proteome</keyword>
<dbReference type="GO" id="GO:0005794">
    <property type="term" value="C:Golgi apparatus"/>
    <property type="evidence" value="ECO:0007669"/>
    <property type="project" value="TreeGrafter"/>
</dbReference>
<evidence type="ECO:0000256" key="5">
    <source>
        <dbReference type="ARBA" id="ARBA00023136"/>
    </source>
</evidence>
<dbReference type="PANTHER" id="PTHR21229:SF1">
    <property type="entry name" value="GH17801P"/>
    <property type="match status" value="1"/>
</dbReference>
<evidence type="ECO:0000256" key="7">
    <source>
        <dbReference type="SAM" id="SignalP"/>
    </source>
</evidence>
<dbReference type="GO" id="GO:0016020">
    <property type="term" value="C:membrane"/>
    <property type="evidence" value="ECO:0007669"/>
    <property type="project" value="UniProtKB-SubCell"/>
</dbReference>
<evidence type="ECO:0000256" key="6">
    <source>
        <dbReference type="SAM" id="Phobius"/>
    </source>
</evidence>
<dbReference type="InterPro" id="IPR009637">
    <property type="entry name" value="GPR107/GPR108-like"/>
</dbReference>
<feature type="transmembrane region" description="Helical" evidence="6">
    <location>
        <begin position="367"/>
        <end position="386"/>
    </location>
</feature>
<feature type="transmembrane region" description="Helical" evidence="6">
    <location>
        <begin position="291"/>
        <end position="311"/>
    </location>
</feature>
<keyword evidence="4 6" id="KW-1133">Transmembrane helix</keyword>
<evidence type="ECO:0000256" key="2">
    <source>
        <dbReference type="ARBA" id="ARBA00022692"/>
    </source>
</evidence>
<organism evidence="9 10">
    <name type="scientific">Tetranychus urticae</name>
    <name type="common">Two-spotted spider mite</name>
    <dbReference type="NCBI Taxonomy" id="32264"/>
    <lineage>
        <taxon>Eukaryota</taxon>
        <taxon>Metazoa</taxon>
        <taxon>Ecdysozoa</taxon>
        <taxon>Arthropoda</taxon>
        <taxon>Chelicerata</taxon>
        <taxon>Arachnida</taxon>
        <taxon>Acari</taxon>
        <taxon>Acariformes</taxon>
        <taxon>Trombidiformes</taxon>
        <taxon>Prostigmata</taxon>
        <taxon>Eleutherengona</taxon>
        <taxon>Raphignathae</taxon>
        <taxon>Tetranychoidea</taxon>
        <taxon>Tetranychidae</taxon>
        <taxon>Tetranychus</taxon>
    </lineage>
</organism>
<dbReference type="GO" id="GO:0042147">
    <property type="term" value="P:retrograde transport, endosome to Golgi"/>
    <property type="evidence" value="ECO:0007669"/>
    <property type="project" value="TreeGrafter"/>
</dbReference>
<protein>
    <recommendedName>
        <fullName evidence="8">GOST seven transmembrane domain-containing protein</fullName>
    </recommendedName>
</protein>
<keyword evidence="2 6" id="KW-0812">Transmembrane</keyword>
<feature type="signal peptide" evidence="7">
    <location>
        <begin position="1"/>
        <end position="23"/>
    </location>
</feature>